<evidence type="ECO:0000313" key="1">
    <source>
        <dbReference type="EMBL" id="KGK10718.1"/>
    </source>
</evidence>
<dbReference type="AlphaFoldDB" id="A0A099MK63"/>
<proteinExistence type="predicted"/>
<dbReference type="GeneID" id="43682584"/>
<protein>
    <submittedName>
        <fullName evidence="1">Uncharacterized protein</fullName>
    </submittedName>
</protein>
<dbReference type="RefSeq" id="WP_039424851.1">
    <property type="nucleotide sequence ID" value="NZ_CAWPVW010000035.1"/>
</dbReference>
<dbReference type="eggNOG" id="ENOG503216R">
    <property type="taxonomic scope" value="Bacteria"/>
</dbReference>
<comment type="caution">
    <text evidence="1">The sequence shown here is derived from an EMBL/GenBank/DDBJ whole genome shotgun (WGS) entry which is preliminary data.</text>
</comment>
<dbReference type="STRING" id="29495.EA26_05145"/>
<organism evidence="1 2">
    <name type="scientific">Vibrio navarrensis</name>
    <dbReference type="NCBI Taxonomy" id="29495"/>
    <lineage>
        <taxon>Bacteria</taxon>
        <taxon>Pseudomonadati</taxon>
        <taxon>Pseudomonadota</taxon>
        <taxon>Gammaproteobacteria</taxon>
        <taxon>Vibrionales</taxon>
        <taxon>Vibrionaceae</taxon>
        <taxon>Vibrio</taxon>
    </lineage>
</organism>
<dbReference type="Proteomes" id="UP000029994">
    <property type="component" value="Unassembled WGS sequence"/>
</dbReference>
<keyword evidence="2" id="KW-1185">Reference proteome</keyword>
<gene>
    <name evidence="1" type="ORF">EA26_05145</name>
</gene>
<evidence type="ECO:0000313" key="2">
    <source>
        <dbReference type="Proteomes" id="UP000029994"/>
    </source>
</evidence>
<sequence length="65" mass="7609">MDKDLLARKLYLERVSTLVGQHEIDEELITEMWQNRASPAEAAKVILEGEHFNGPAWLNRYLNRK</sequence>
<reference evidence="1 2" key="1">
    <citation type="submission" date="2014-04" db="EMBL/GenBank/DDBJ databases">
        <title>Genome sequencing of Vibrio navarrensis strains.</title>
        <authorList>
            <person name="Gladney L.M."/>
            <person name="Katz L.S."/>
            <person name="Marino-Ramirez L."/>
            <person name="Jordan I.K."/>
        </authorList>
    </citation>
    <scope>NUCLEOTIDE SEQUENCE [LARGE SCALE GENOMIC DNA]</scope>
    <source>
        <strain evidence="1 2">ATCC 51183</strain>
    </source>
</reference>
<accession>A0A099MK63</accession>
<dbReference type="EMBL" id="JMCG01000001">
    <property type="protein sequence ID" value="KGK10718.1"/>
    <property type="molecule type" value="Genomic_DNA"/>
</dbReference>
<name>A0A099MK63_9VIBR</name>